<evidence type="ECO:0000256" key="6">
    <source>
        <dbReference type="ARBA" id="ARBA00022801"/>
    </source>
</evidence>
<dbReference type="OrthoDB" id="360839at2759"/>
<reference evidence="21 22" key="1">
    <citation type="journal article" date="2018" name="Sci. Rep.">
        <title>Genome sequence of the cauliflower mushroom Sparassis crispa (Hanabiratake) and its association with beneficial usage.</title>
        <authorList>
            <person name="Kiyama R."/>
            <person name="Furutani Y."/>
            <person name="Kawaguchi K."/>
            <person name="Nakanishi T."/>
        </authorList>
    </citation>
    <scope>NUCLEOTIDE SEQUENCE [LARGE SCALE GENOMIC DNA]</scope>
</reference>
<comment type="cofactor">
    <cofactor evidence="16">
        <name>Zn(2+)</name>
        <dbReference type="ChEBI" id="CHEBI:29105"/>
    </cofactor>
    <text evidence="16">Binds 1 zinc ion per subunit.</text>
</comment>
<dbReference type="Gene3D" id="3.30.2010.10">
    <property type="entry name" value="Metalloproteases ('zincins'), catalytic domain"/>
    <property type="match status" value="1"/>
</dbReference>
<feature type="transmembrane region" description="Helical" evidence="18">
    <location>
        <begin position="686"/>
        <end position="707"/>
    </location>
</feature>
<feature type="active site" description="Proton donor" evidence="15">
    <location>
        <position position="760"/>
    </location>
</feature>
<evidence type="ECO:0000256" key="18">
    <source>
        <dbReference type="SAM" id="Phobius"/>
    </source>
</evidence>
<keyword evidence="8 16" id="KW-0862">Zinc</keyword>
<evidence type="ECO:0000259" key="20">
    <source>
        <dbReference type="Pfam" id="PF16491"/>
    </source>
</evidence>
<dbReference type="GeneID" id="38782727"/>
<proteinExistence type="inferred from homology"/>
<evidence type="ECO:0000313" key="22">
    <source>
        <dbReference type="Proteomes" id="UP000287166"/>
    </source>
</evidence>
<keyword evidence="4 18" id="KW-0812">Transmembrane</keyword>
<keyword evidence="11 18" id="KW-0472">Membrane</keyword>
<sequence>MIPQSRKRKHKFHSRPYGDHHATTSNDAEGPDPALFIQAYEADITRGPQAVAAAQSLEVEYADGGTRVAQIGDGLIRWNGNQSRGESMEFEEDSVYLGHREDNSSKAQPEEDQDAIWVDRYDARLLLDTLPLAPTPAVTAEPSSPTGWSDLPSDAEDTFFFTQEEAEDYGREKRRRLFDRNREERLKALRAEERDDEEVKQEEWGGSDEEPDDRQRELMQRTAAHVLSSPNPAQLEMRILANHGADRRFAFLRGRWSRTWKTAKSRVRLEMENENAEKLKQARLGSLGGLAGYGDSDEDNDEEAQSLHEAEGAEETKAIVLVDTGSAAAGAPDADDDVRRARRARAKEWAEKRRASQANGEHSGSPGHLDMDILNTQLDALQKRLAFVAVDPIDWRFYVQAFSWGVCLFESYLLLRQYPLYSKKAPPPSLADHFTADVFAKSQAYGKDKARYQLVSGLYHQAVQSATIQYGLFPWTWEVGGRLLKFGGYGPEHKILHSIAFVLVLSFVSSLPGLPLSIYETFVLEQKHGFNKVTPGLFVADLLKGWAIGLVILPPFLGVFLYIFDWAGDRFIPWLMAFLLAFQLIMVVIYPVMIQPLFNKLSPLGEGELRSRIESLATKLKFPLTHLYEIDGSKRSSHSNAYFYGLPWSKHIVIFDTLIKQSKPDEVEAVLAHELGHWYYMHPSKLLIVSQLHIFTILALFPAFLHAPPVLRSFDFSKAIAADPPTILAFFLFQNIIMPIEAVVGIAMNAVSRRFEYQADRFACELQTMLKEQSMSDMGDRLGRALITLHVKNLSTVWVDWLYSAYHHSHPTLTERLKALEGFGAGAEKKEL</sequence>
<feature type="compositionally biased region" description="Basic residues" evidence="17">
    <location>
        <begin position="1"/>
        <end position="14"/>
    </location>
</feature>
<dbReference type="EMBL" id="BFAD01000008">
    <property type="protein sequence ID" value="GBE85810.1"/>
    <property type="molecule type" value="Genomic_DNA"/>
</dbReference>
<feature type="binding site" evidence="16">
    <location>
        <position position="673"/>
    </location>
    <ligand>
        <name>Zn(2+)</name>
        <dbReference type="ChEBI" id="CHEBI:29105"/>
        <note>catalytic</note>
    </ligand>
</feature>
<keyword evidence="9 18" id="KW-1133">Transmembrane helix</keyword>
<feature type="transmembrane region" description="Helical" evidence="18">
    <location>
        <begin position="495"/>
        <end position="514"/>
    </location>
</feature>
<evidence type="ECO:0000313" key="21">
    <source>
        <dbReference type="EMBL" id="GBE85810.1"/>
    </source>
</evidence>
<evidence type="ECO:0000256" key="16">
    <source>
        <dbReference type="PIRSR" id="PIRSR627057-2"/>
    </source>
</evidence>
<evidence type="ECO:0000259" key="19">
    <source>
        <dbReference type="Pfam" id="PF01435"/>
    </source>
</evidence>
<keyword evidence="6" id="KW-0378">Hydrolase</keyword>
<evidence type="ECO:0000256" key="5">
    <source>
        <dbReference type="ARBA" id="ARBA00022723"/>
    </source>
</evidence>
<keyword evidence="3 21" id="KW-0645">Protease</keyword>
<comment type="subcellular location">
    <subcellularLocation>
        <location evidence="1">Endoplasmic reticulum membrane</location>
        <topology evidence="1">Multi-pass membrane protein</topology>
    </subcellularLocation>
</comment>
<comment type="caution">
    <text evidence="21">The sequence shown here is derived from an EMBL/GenBank/DDBJ whole genome shotgun (WGS) entry which is preliminary data.</text>
</comment>
<organism evidence="21 22">
    <name type="scientific">Sparassis crispa</name>
    <dbReference type="NCBI Taxonomy" id="139825"/>
    <lineage>
        <taxon>Eukaryota</taxon>
        <taxon>Fungi</taxon>
        <taxon>Dikarya</taxon>
        <taxon>Basidiomycota</taxon>
        <taxon>Agaricomycotina</taxon>
        <taxon>Agaricomycetes</taxon>
        <taxon>Polyporales</taxon>
        <taxon>Sparassidaceae</taxon>
        <taxon>Sparassis</taxon>
    </lineage>
</organism>
<dbReference type="GO" id="GO:0046872">
    <property type="term" value="F:metal ion binding"/>
    <property type="evidence" value="ECO:0007669"/>
    <property type="project" value="UniProtKB-KW"/>
</dbReference>
<comment type="catalytic activity">
    <reaction evidence="12">
        <text>Hydrolyzes the peptide bond -P2-(S-farnesyl or geranylgeranyl)C-P1'-P2'-P3'-COOH where P1' and P2' are amino acids with aliphatic side chains and P3' is any C-terminal residue.</text>
        <dbReference type="EC" id="3.4.24.84"/>
    </reaction>
</comment>
<evidence type="ECO:0000256" key="12">
    <source>
        <dbReference type="ARBA" id="ARBA00044456"/>
    </source>
</evidence>
<dbReference type="FunCoup" id="A0A401GUE8">
    <property type="interactions" value="624"/>
</dbReference>
<dbReference type="STRING" id="139825.A0A401GUE8"/>
<evidence type="ECO:0000256" key="11">
    <source>
        <dbReference type="ARBA" id="ARBA00023136"/>
    </source>
</evidence>
<gene>
    <name evidence="21" type="ORF">SCP_0803320</name>
</gene>
<accession>A0A401GUE8</accession>
<evidence type="ECO:0000256" key="1">
    <source>
        <dbReference type="ARBA" id="ARBA00004477"/>
    </source>
</evidence>
<evidence type="ECO:0000256" key="10">
    <source>
        <dbReference type="ARBA" id="ARBA00023049"/>
    </source>
</evidence>
<dbReference type="GO" id="GO:0071586">
    <property type="term" value="P:CAAX-box protein processing"/>
    <property type="evidence" value="ECO:0007669"/>
    <property type="project" value="InterPro"/>
</dbReference>
<feature type="binding site" evidence="16">
    <location>
        <position position="756"/>
    </location>
    <ligand>
        <name>Zn(2+)</name>
        <dbReference type="ChEBI" id="CHEBI:29105"/>
        <note>catalytic</note>
    </ligand>
</feature>
<keyword evidence="5 16" id="KW-0479">Metal-binding</keyword>
<dbReference type="InterPro" id="IPR032456">
    <property type="entry name" value="Peptidase_M48_N"/>
</dbReference>
<keyword evidence="22" id="KW-1185">Reference proteome</keyword>
<dbReference type="InterPro" id="IPR001915">
    <property type="entry name" value="Peptidase_M48"/>
</dbReference>
<protein>
    <recommendedName>
        <fullName evidence="2">Ste24 endopeptidase</fullName>
        <ecNumber evidence="2">3.4.24.84</ecNumber>
    </recommendedName>
    <alternativeName>
        <fullName evidence="14">Prenyl protein-specific endoprotease 1</fullName>
    </alternativeName>
</protein>
<feature type="region of interest" description="Disordered" evidence="17">
    <location>
        <begin position="289"/>
        <end position="312"/>
    </location>
</feature>
<feature type="compositionally biased region" description="Acidic residues" evidence="17">
    <location>
        <begin position="295"/>
        <end position="304"/>
    </location>
</feature>
<evidence type="ECO:0000256" key="4">
    <source>
        <dbReference type="ARBA" id="ARBA00022692"/>
    </source>
</evidence>
<dbReference type="RefSeq" id="XP_027616723.1">
    <property type="nucleotide sequence ID" value="XM_027760922.1"/>
</dbReference>
<dbReference type="FunFam" id="3.30.2010.10:FF:000002">
    <property type="entry name" value="CAAX prenyl protease"/>
    <property type="match status" value="1"/>
</dbReference>
<dbReference type="Pfam" id="PF16491">
    <property type="entry name" value="Peptidase_M48_N"/>
    <property type="match status" value="1"/>
</dbReference>
<feature type="binding site" evidence="16">
    <location>
        <position position="677"/>
    </location>
    <ligand>
        <name>Zn(2+)</name>
        <dbReference type="ChEBI" id="CHEBI:29105"/>
        <note>catalytic</note>
    </ligand>
</feature>
<feature type="domain" description="CAAX prenyl protease 1 N-terminal" evidence="20">
    <location>
        <begin position="417"/>
        <end position="600"/>
    </location>
</feature>
<dbReference type="InterPro" id="IPR027057">
    <property type="entry name" value="CAXX_Prtase_1"/>
</dbReference>
<evidence type="ECO:0000256" key="13">
    <source>
        <dbReference type="ARBA" id="ARBA00060927"/>
    </source>
</evidence>
<dbReference type="GO" id="GO:0005789">
    <property type="term" value="C:endoplasmic reticulum membrane"/>
    <property type="evidence" value="ECO:0007669"/>
    <property type="project" value="UniProtKB-SubCell"/>
</dbReference>
<feature type="region of interest" description="Disordered" evidence="17">
    <location>
        <begin position="1"/>
        <end position="31"/>
    </location>
</feature>
<dbReference type="GO" id="GO:0004222">
    <property type="term" value="F:metalloendopeptidase activity"/>
    <property type="evidence" value="ECO:0007669"/>
    <property type="project" value="InterPro"/>
</dbReference>
<dbReference type="CDD" id="cd07343">
    <property type="entry name" value="M48A_Zmpste24p_like"/>
    <property type="match status" value="1"/>
</dbReference>
<feature type="transmembrane region" description="Helical" evidence="18">
    <location>
        <begin position="571"/>
        <end position="593"/>
    </location>
</feature>
<feature type="domain" description="Peptidase M48" evidence="19">
    <location>
        <begin position="605"/>
        <end position="821"/>
    </location>
</feature>
<evidence type="ECO:0000256" key="9">
    <source>
        <dbReference type="ARBA" id="ARBA00022989"/>
    </source>
</evidence>
<evidence type="ECO:0000256" key="2">
    <source>
        <dbReference type="ARBA" id="ARBA00012336"/>
    </source>
</evidence>
<keyword evidence="10" id="KW-0482">Metalloprotease</keyword>
<comment type="similarity">
    <text evidence="13">Belongs to the peptidase M48A family.</text>
</comment>
<feature type="region of interest" description="Disordered" evidence="17">
    <location>
        <begin position="135"/>
        <end position="154"/>
    </location>
</feature>
<evidence type="ECO:0000256" key="3">
    <source>
        <dbReference type="ARBA" id="ARBA00022670"/>
    </source>
</evidence>
<dbReference type="Proteomes" id="UP000287166">
    <property type="component" value="Unassembled WGS sequence"/>
</dbReference>
<evidence type="ECO:0000256" key="15">
    <source>
        <dbReference type="PIRSR" id="PIRSR627057-1"/>
    </source>
</evidence>
<keyword evidence="7" id="KW-0256">Endoplasmic reticulum</keyword>
<name>A0A401GUE8_9APHY</name>
<feature type="region of interest" description="Disordered" evidence="17">
    <location>
        <begin position="328"/>
        <end position="368"/>
    </location>
</feature>
<evidence type="ECO:0000256" key="7">
    <source>
        <dbReference type="ARBA" id="ARBA00022824"/>
    </source>
</evidence>
<dbReference type="AlphaFoldDB" id="A0A401GUE8"/>
<evidence type="ECO:0000256" key="8">
    <source>
        <dbReference type="ARBA" id="ARBA00022833"/>
    </source>
</evidence>
<feature type="transmembrane region" description="Helical" evidence="18">
    <location>
        <begin position="545"/>
        <end position="564"/>
    </location>
</feature>
<feature type="active site" evidence="15">
    <location>
        <position position="674"/>
    </location>
</feature>
<feature type="region of interest" description="Disordered" evidence="17">
    <location>
        <begin position="192"/>
        <end position="216"/>
    </location>
</feature>
<feature type="transmembrane region" description="Helical" evidence="18">
    <location>
        <begin position="727"/>
        <end position="751"/>
    </location>
</feature>
<dbReference type="Pfam" id="PF01435">
    <property type="entry name" value="Peptidase_M48"/>
    <property type="match status" value="1"/>
</dbReference>
<feature type="compositionally biased region" description="Acidic residues" evidence="17">
    <location>
        <begin position="194"/>
        <end position="212"/>
    </location>
</feature>
<dbReference type="EC" id="3.4.24.84" evidence="2"/>
<evidence type="ECO:0000256" key="14">
    <source>
        <dbReference type="ARBA" id="ARBA00083451"/>
    </source>
</evidence>
<dbReference type="InParanoid" id="A0A401GUE8"/>
<evidence type="ECO:0000256" key="17">
    <source>
        <dbReference type="SAM" id="MobiDB-lite"/>
    </source>
</evidence>
<dbReference type="PANTHER" id="PTHR10120">
    <property type="entry name" value="CAAX PRENYL PROTEASE 1"/>
    <property type="match status" value="1"/>
</dbReference>